<evidence type="ECO:0000313" key="1">
    <source>
        <dbReference type="EMBL" id="QDX93579.1"/>
    </source>
</evidence>
<proteinExistence type="predicted"/>
<gene>
    <name evidence="1" type="ORF">EEL30_15515</name>
</gene>
<protein>
    <submittedName>
        <fullName evidence="1">Uncharacterized protein</fullName>
    </submittedName>
</protein>
<reference evidence="1 2" key="1">
    <citation type="submission" date="2018-11" db="EMBL/GenBank/DDBJ databases">
        <title>Phylogenetic determinants of toxin gene distribution in genomes of Brevibacillus laterosporus.</title>
        <authorList>
            <person name="Glare T.R."/>
            <person name="Durrant A."/>
            <person name="Berry C."/>
            <person name="Palma L."/>
            <person name="Ormskirk M."/>
            <person name="Cox M.O."/>
        </authorList>
    </citation>
    <scope>NUCLEOTIDE SEQUENCE [LARGE SCALE GENOMIC DNA]</scope>
    <source>
        <strain evidence="1 2">1821L</strain>
    </source>
</reference>
<dbReference type="AlphaFoldDB" id="A0A518V9E4"/>
<dbReference type="EMBL" id="CP033464">
    <property type="protein sequence ID" value="QDX93579.1"/>
    <property type="molecule type" value="Genomic_DNA"/>
</dbReference>
<accession>A0A518V9E4</accession>
<dbReference type="Proteomes" id="UP000319432">
    <property type="component" value="Chromosome"/>
</dbReference>
<organism evidence="1 2">
    <name type="scientific">Brevibacillus laterosporus</name>
    <name type="common">Bacillus laterosporus</name>
    <dbReference type="NCBI Taxonomy" id="1465"/>
    <lineage>
        <taxon>Bacteria</taxon>
        <taxon>Bacillati</taxon>
        <taxon>Bacillota</taxon>
        <taxon>Bacilli</taxon>
        <taxon>Bacillales</taxon>
        <taxon>Paenibacillaceae</taxon>
        <taxon>Brevibacillus</taxon>
    </lineage>
</organism>
<keyword evidence="2" id="KW-1185">Reference proteome</keyword>
<evidence type="ECO:0000313" key="2">
    <source>
        <dbReference type="Proteomes" id="UP000319432"/>
    </source>
</evidence>
<sequence length="64" mass="7457">MKVEWRIDGEDCIRVIVGGVEVVTIDASESNEREFGLWEKPEIEELLLEQFSEYLPDDPIFVML</sequence>
<name>A0A518V9E4_BRELA</name>